<reference evidence="4" key="1">
    <citation type="journal article" date="2020" name="BMC Genomics">
        <title>Correction to: Identification and distribution of gene clusters required for synthesis of sphingolipid metabolism inhibitors in diverse species of the filamentous fungus Fusarium.</title>
        <authorList>
            <person name="Kim H.S."/>
            <person name="Lohmar J.M."/>
            <person name="Busman M."/>
            <person name="Brown D.W."/>
            <person name="Naumann T.A."/>
            <person name="Divon H.H."/>
            <person name="Lysoe E."/>
            <person name="Uhlig S."/>
            <person name="Proctor R.H."/>
        </authorList>
    </citation>
    <scope>NUCLEOTIDE SEQUENCE</scope>
    <source>
        <strain evidence="4">NRRL 20472</strain>
    </source>
</reference>
<evidence type="ECO:0000256" key="1">
    <source>
        <dbReference type="PIRSR" id="PIRSR640198-1"/>
    </source>
</evidence>
<feature type="binding site" evidence="2">
    <location>
        <begin position="134"/>
        <end position="141"/>
    </location>
    <ligand>
        <name>ATP</name>
        <dbReference type="ChEBI" id="CHEBI:30616"/>
    </ligand>
</feature>
<feature type="active site" evidence="1">
    <location>
        <position position="130"/>
    </location>
</feature>
<dbReference type="Pfam" id="PF02661">
    <property type="entry name" value="Fic"/>
    <property type="match status" value="1"/>
</dbReference>
<feature type="domain" description="Fido" evidence="3">
    <location>
        <begin position="39"/>
        <end position="201"/>
    </location>
</feature>
<dbReference type="PANTHER" id="PTHR13504">
    <property type="entry name" value="FIDO DOMAIN-CONTAINING PROTEIN DDB_G0283145"/>
    <property type="match status" value="1"/>
</dbReference>
<dbReference type="OrthoDB" id="439046at2759"/>
<organism evidence="4 5">
    <name type="scientific">Fusarium sarcochroum</name>
    <dbReference type="NCBI Taxonomy" id="1208366"/>
    <lineage>
        <taxon>Eukaryota</taxon>
        <taxon>Fungi</taxon>
        <taxon>Dikarya</taxon>
        <taxon>Ascomycota</taxon>
        <taxon>Pezizomycotina</taxon>
        <taxon>Sordariomycetes</taxon>
        <taxon>Hypocreomycetidae</taxon>
        <taxon>Hypocreales</taxon>
        <taxon>Nectriaceae</taxon>
        <taxon>Fusarium</taxon>
        <taxon>Fusarium lateritium species complex</taxon>
    </lineage>
</organism>
<dbReference type="InterPro" id="IPR003812">
    <property type="entry name" value="Fido"/>
</dbReference>
<keyword evidence="2" id="KW-0067">ATP-binding</keyword>
<reference evidence="4" key="2">
    <citation type="submission" date="2020-05" db="EMBL/GenBank/DDBJ databases">
        <authorList>
            <person name="Kim H.-S."/>
            <person name="Proctor R.H."/>
            <person name="Brown D.W."/>
        </authorList>
    </citation>
    <scope>NUCLEOTIDE SEQUENCE</scope>
    <source>
        <strain evidence="4">NRRL 20472</strain>
    </source>
</reference>
<protein>
    <recommendedName>
        <fullName evidence="3">Fido domain-containing protein</fullName>
    </recommendedName>
</protein>
<name>A0A8H4X7D1_9HYPO</name>
<evidence type="ECO:0000256" key="2">
    <source>
        <dbReference type="PIRSR" id="PIRSR640198-2"/>
    </source>
</evidence>
<dbReference type="PROSITE" id="PS51459">
    <property type="entry name" value="FIDO"/>
    <property type="match status" value="1"/>
</dbReference>
<dbReference type="InterPro" id="IPR036597">
    <property type="entry name" value="Fido-like_dom_sf"/>
</dbReference>
<keyword evidence="2" id="KW-0547">Nucleotide-binding</keyword>
<keyword evidence="5" id="KW-1185">Reference proteome</keyword>
<dbReference type="PANTHER" id="PTHR13504:SF38">
    <property type="entry name" value="FIDO DOMAIN-CONTAINING PROTEIN"/>
    <property type="match status" value="1"/>
</dbReference>
<evidence type="ECO:0000313" key="5">
    <source>
        <dbReference type="Proteomes" id="UP000622797"/>
    </source>
</evidence>
<dbReference type="InterPro" id="IPR040198">
    <property type="entry name" value="Fido_containing"/>
</dbReference>
<sequence>MGDAHITLDMSEEGVFDEYVTERLGRMVYGSNMIEIAGGSLNTTLQLCRPIFRGAGISEEDVAKMDPDGVYRTCNVRCGSHVFMDESRVPFEMRDMIASLESDIQEATEKGEIDSVVLASKYCHRFVNIHPFGDGNGRMCRLILNTLLLKYGGDIVCIGQDEADRREYLRIAVNASAVGASQNQQDAIMENYRELALFTLRHARAWV</sequence>
<dbReference type="GO" id="GO:0005524">
    <property type="term" value="F:ATP binding"/>
    <property type="evidence" value="ECO:0007669"/>
    <property type="project" value="UniProtKB-KW"/>
</dbReference>
<dbReference type="Proteomes" id="UP000622797">
    <property type="component" value="Unassembled WGS sequence"/>
</dbReference>
<proteinExistence type="predicted"/>
<dbReference type="AlphaFoldDB" id="A0A8H4X7D1"/>
<evidence type="ECO:0000259" key="3">
    <source>
        <dbReference type="PROSITE" id="PS51459"/>
    </source>
</evidence>
<evidence type="ECO:0000313" key="4">
    <source>
        <dbReference type="EMBL" id="KAF4963739.1"/>
    </source>
</evidence>
<comment type="caution">
    <text evidence="4">The sequence shown here is derived from an EMBL/GenBank/DDBJ whole genome shotgun (WGS) entry which is preliminary data.</text>
</comment>
<dbReference type="SUPFAM" id="SSF140931">
    <property type="entry name" value="Fic-like"/>
    <property type="match status" value="1"/>
</dbReference>
<accession>A0A8H4X7D1</accession>
<gene>
    <name evidence="4" type="ORF">FSARC_8263</name>
</gene>
<dbReference type="Gene3D" id="1.10.3290.10">
    <property type="entry name" value="Fido-like domain"/>
    <property type="match status" value="1"/>
</dbReference>
<dbReference type="EMBL" id="JABEXW010000452">
    <property type="protein sequence ID" value="KAF4963739.1"/>
    <property type="molecule type" value="Genomic_DNA"/>
</dbReference>